<evidence type="ECO:0000313" key="2">
    <source>
        <dbReference type="Proteomes" id="UP000225448"/>
    </source>
</evidence>
<keyword evidence="2" id="KW-1185">Reference proteome</keyword>
<protein>
    <submittedName>
        <fullName evidence="1">Uncharacterized protein</fullName>
    </submittedName>
</protein>
<gene>
    <name evidence="1" type="ORF">PHABIO_250</name>
</gene>
<dbReference type="Proteomes" id="UP000225448">
    <property type="component" value="Segment"/>
</dbReference>
<name>A0A1Y0STR2_9CAUD</name>
<reference evidence="1 2" key="1">
    <citation type="submission" date="2017-05" db="EMBL/GenBank/DDBJ databases">
        <authorList>
            <person name="Song R."/>
            <person name="Chenine A.L."/>
            <person name="Ruprecht R.M."/>
        </authorList>
    </citation>
    <scope>NUCLEOTIDE SEQUENCE [LARGE SCALE GENOMIC DNA]</scope>
</reference>
<sequence length="49" mass="5734">MVQEIEAIIKEAEQLCRCAERLTNQSKFAVRLKNQHPSLKSLYEKQTTK</sequence>
<evidence type="ECO:0000313" key="1">
    <source>
        <dbReference type="EMBL" id="ARV76881.1"/>
    </source>
</evidence>
<proteinExistence type="predicted"/>
<organism evidence="1 2">
    <name type="scientific">Pseudomonas phage Phabio</name>
    <dbReference type="NCBI Taxonomy" id="2006668"/>
    <lineage>
        <taxon>Viruses</taxon>
        <taxon>Duplodnaviria</taxon>
        <taxon>Heunggongvirae</taxon>
        <taxon>Uroviricota</taxon>
        <taxon>Caudoviricetes</taxon>
        <taxon>Chimalliviridae</taxon>
        <taxon>Phabiovirus</taxon>
        <taxon>Phabiovirus phabio</taxon>
    </lineage>
</organism>
<dbReference type="EMBL" id="MF042360">
    <property type="protein sequence ID" value="ARV76881.1"/>
    <property type="molecule type" value="Genomic_DNA"/>
</dbReference>
<accession>A0A1Y0STR2</accession>